<keyword evidence="4" id="KW-1185">Reference proteome</keyword>
<reference evidence="3 4" key="2">
    <citation type="journal article" date="2009" name="PLoS ONE">
        <title>An integrated genetic and cytogenetic map of the cucumber genome.</title>
        <authorList>
            <person name="Ren Y."/>
            <person name="Zhang Z."/>
            <person name="Liu J."/>
            <person name="Staub J.E."/>
            <person name="Han Y."/>
            <person name="Cheng Z."/>
            <person name="Li X."/>
            <person name="Lu J."/>
            <person name="Miao H."/>
            <person name="Kang H."/>
            <person name="Xie B."/>
            <person name="Gu X."/>
            <person name="Wang X."/>
            <person name="Du Y."/>
            <person name="Jin W."/>
            <person name="Huang S."/>
        </authorList>
    </citation>
    <scope>NUCLEOTIDE SEQUENCE [LARGE SCALE GENOMIC DNA]</scope>
    <source>
        <strain evidence="4">cv. 9930</strain>
    </source>
</reference>
<feature type="compositionally biased region" description="Low complexity" evidence="2">
    <location>
        <begin position="18"/>
        <end position="28"/>
    </location>
</feature>
<evidence type="ECO:0000313" key="3">
    <source>
        <dbReference type="EMBL" id="KGN54236.1"/>
    </source>
</evidence>
<evidence type="ECO:0000256" key="2">
    <source>
        <dbReference type="SAM" id="MobiDB-lite"/>
    </source>
</evidence>
<organism evidence="3 4">
    <name type="scientific">Cucumis sativus</name>
    <name type="common">Cucumber</name>
    <dbReference type="NCBI Taxonomy" id="3659"/>
    <lineage>
        <taxon>Eukaryota</taxon>
        <taxon>Viridiplantae</taxon>
        <taxon>Streptophyta</taxon>
        <taxon>Embryophyta</taxon>
        <taxon>Tracheophyta</taxon>
        <taxon>Spermatophyta</taxon>
        <taxon>Magnoliopsida</taxon>
        <taxon>eudicotyledons</taxon>
        <taxon>Gunneridae</taxon>
        <taxon>Pentapetalae</taxon>
        <taxon>rosids</taxon>
        <taxon>fabids</taxon>
        <taxon>Cucurbitales</taxon>
        <taxon>Cucurbitaceae</taxon>
        <taxon>Benincaseae</taxon>
        <taxon>Cucumis</taxon>
    </lineage>
</organism>
<accession>A0A0A0L259</accession>
<dbReference type="Proteomes" id="UP000029981">
    <property type="component" value="Chromosome 4"/>
</dbReference>
<dbReference type="OrthoDB" id="440455at2759"/>
<protein>
    <submittedName>
        <fullName evidence="3">Uncharacterized protein</fullName>
    </submittedName>
</protein>
<evidence type="ECO:0000313" key="4">
    <source>
        <dbReference type="Proteomes" id="UP000029981"/>
    </source>
</evidence>
<proteinExistence type="predicted"/>
<dbReference type="PANTHER" id="PTHR31245">
    <property type="entry name" value="UBIQUITIN SYSTEM COMPONENT CUE PROTEIN"/>
    <property type="match status" value="1"/>
</dbReference>
<reference evidence="3 4" key="4">
    <citation type="journal article" date="2011" name="BMC Genomics">
        <title>RNA-Seq improves annotation of protein-coding genes in the cucumber genome.</title>
        <authorList>
            <person name="Li Z."/>
            <person name="Zhang Z."/>
            <person name="Yan P."/>
            <person name="Huang S."/>
            <person name="Fei Z."/>
            <person name="Lin K."/>
        </authorList>
    </citation>
    <scope>NUCLEOTIDE SEQUENCE [LARGE SCALE GENOMIC DNA]</scope>
    <source>
        <strain evidence="4">cv. 9930</strain>
    </source>
</reference>
<feature type="compositionally biased region" description="Polar residues" evidence="2">
    <location>
        <begin position="33"/>
        <end position="43"/>
    </location>
</feature>
<name>A0A0A0L259_CUCSA</name>
<dbReference type="eggNOG" id="ENOG502QYHB">
    <property type="taxonomic scope" value="Eukaryota"/>
</dbReference>
<dbReference type="AlphaFoldDB" id="A0A0A0L259"/>
<sequence length="249" mass="27473">MSAGVCGKRVGFEEIFGSSSSPTACSSAKRSRWSTFGSPTRSDFGSGPDDSASVLLQMFPGVGAEVPSFDDFSARGHSATIGNCSTVPDERTATCSQMSHEKIEEAKDVGSTVAEGNGMHGSKWVDMFVQEMAGAVDVGDARIRAARILEAFEHNVTVNSRESEELKHASLKEHLQNLVNDNQILKRAVAIQHERNLEQEEKTREVHQLKHVLCQYQEQIQSLEVRNYTLNLHLQRAQSVSGHFHQDIF</sequence>
<dbReference type="KEGG" id="csv:101216078"/>
<feature type="coiled-coil region" evidence="1">
    <location>
        <begin position="161"/>
        <end position="210"/>
    </location>
</feature>
<evidence type="ECO:0000256" key="1">
    <source>
        <dbReference type="SAM" id="Coils"/>
    </source>
</evidence>
<feature type="region of interest" description="Disordered" evidence="2">
    <location>
        <begin position="18"/>
        <end position="49"/>
    </location>
</feature>
<dbReference type="EMBL" id="CM002925">
    <property type="protein sequence ID" value="KGN54236.1"/>
    <property type="molecule type" value="Genomic_DNA"/>
</dbReference>
<dbReference type="OMA" id="HFHPDIF"/>
<reference evidence="3 4" key="3">
    <citation type="journal article" date="2010" name="BMC Genomics">
        <title>Transcriptome sequencing and comparative analysis of cucumber flowers with different sex types.</title>
        <authorList>
            <person name="Guo S."/>
            <person name="Zheng Y."/>
            <person name="Joung J.G."/>
            <person name="Liu S."/>
            <person name="Zhang Z."/>
            <person name="Crasta O.R."/>
            <person name="Sobral B.W."/>
            <person name="Xu Y."/>
            <person name="Huang S."/>
            <person name="Fei Z."/>
        </authorList>
    </citation>
    <scope>NUCLEOTIDE SEQUENCE [LARGE SCALE GENOMIC DNA]</scope>
    <source>
        <strain evidence="4">cv. 9930</strain>
    </source>
</reference>
<dbReference type="STRING" id="3659.A0A0A0L259"/>
<dbReference type="PANTHER" id="PTHR31245:SF16">
    <property type="entry name" value="UDP-GLUCOSE 6-DEHYDROGENASE"/>
    <property type="match status" value="1"/>
</dbReference>
<gene>
    <name evidence="3" type="ORF">Csa_4G294930</name>
</gene>
<keyword evidence="1" id="KW-0175">Coiled coil</keyword>
<dbReference type="Gramene" id="KGN54236">
    <property type="protein sequence ID" value="KGN54236"/>
    <property type="gene ID" value="Csa_4G294930"/>
</dbReference>
<reference evidence="3 4" key="1">
    <citation type="journal article" date="2009" name="Nat. Genet.">
        <title>The genome of the cucumber, Cucumis sativus L.</title>
        <authorList>
            <person name="Huang S."/>
            <person name="Li R."/>
            <person name="Zhang Z."/>
            <person name="Li L."/>
            <person name="Gu X."/>
            <person name="Fan W."/>
            <person name="Lucas W.J."/>
            <person name="Wang X."/>
            <person name="Xie B."/>
            <person name="Ni P."/>
            <person name="Ren Y."/>
            <person name="Zhu H."/>
            <person name="Li J."/>
            <person name="Lin K."/>
            <person name="Jin W."/>
            <person name="Fei Z."/>
            <person name="Li G."/>
            <person name="Staub J."/>
            <person name="Kilian A."/>
            <person name="van der Vossen E.A."/>
            <person name="Wu Y."/>
            <person name="Guo J."/>
            <person name="He J."/>
            <person name="Jia Z."/>
            <person name="Ren Y."/>
            <person name="Tian G."/>
            <person name="Lu Y."/>
            <person name="Ruan J."/>
            <person name="Qian W."/>
            <person name="Wang M."/>
            <person name="Huang Q."/>
            <person name="Li B."/>
            <person name="Xuan Z."/>
            <person name="Cao J."/>
            <person name="Asan"/>
            <person name="Wu Z."/>
            <person name="Zhang J."/>
            <person name="Cai Q."/>
            <person name="Bai Y."/>
            <person name="Zhao B."/>
            <person name="Han Y."/>
            <person name="Li Y."/>
            <person name="Li X."/>
            <person name="Wang S."/>
            <person name="Shi Q."/>
            <person name="Liu S."/>
            <person name="Cho W.K."/>
            <person name="Kim J.Y."/>
            <person name="Xu Y."/>
            <person name="Heller-Uszynska K."/>
            <person name="Miao H."/>
            <person name="Cheng Z."/>
            <person name="Zhang S."/>
            <person name="Wu J."/>
            <person name="Yang Y."/>
            <person name="Kang H."/>
            <person name="Li M."/>
            <person name="Liang H."/>
            <person name="Ren X."/>
            <person name="Shi Z."/>
            <person name="Wen M."/>
            <person name="Jian M."/>
            <person name="Yang H."/>
            <person name="Zhang G."/>
            <person name="Yang Z."/>
            <person name="Chen R."/>
            <person name="Liu S."/>
            <person name="Li J."/>
            <person name="Ma L."/>
            <person name="Liu H."/>
            <person name="Zhou Y."/>
            <person name="Zhao J."/>
            <person name="Fang X."/>
            <person name="Li G."/>
            <person name="Fang L."/>
            <person name="Li Y."/>
            <person name="Liu D."/>
            <person name="Zheng H."/>
            <person name="Zhang Y."/>
            <person name="Qin N."/>
            <person name="Li Z."/>
            <person name="Yang G."/>
            <person name="Yang S."/>
            <person name="Bolund L."/>
            <person name="Kristiansen K."/>
            <person name="Zheng H."/>
            <person name="Li S."/>
            <person name="Zhang X."/>
            <person name="Yang H."/>
            <person name="Wang J."/>
            <person name="Sun R."/>
            <person name="Zhang B."/>
            <person name="Jiang S."/>
            <person name="Wang J."/>
            <person name="Du Y."/>
            <person name="Li S."/>
        </authorList>
    </citation>
    <scope>NUCLEOTIDE SEQUENCE [LARGE SCALE GENOMIC DNA]</scope>
    <source>
        <strain evidence="4">cv. 9930</strain>
    </source>
</reference>